<comment type="subcellular location">
    <subcellularLocation>
        <location evidence="1 11">Endoplasmic reticulum membrane</location>
        <topology evidence="1 11">Multi-pass membrane protein</topology>
    </subcellularLocation>
</comment>
<gene>
    <name evidence="14" type="primary">pigv</name>
</gene>
<comment type="similarity">
    <text evidence="3 11">Belongs to the PIGV family.</text>
</comment>
<dbReference type="CTD" id="55650"/>
<evidence type="ECO:0000256" key="6">
    <source>
        <dbReference type="ARBA" id="ARBA00022679"/>
    </source>
</evidence>
<organism evidence="13 14">
    <name type="scientific">Clupea harengus</name>
    <name type="common">Atlantic herring</name>
    <dbReference type="NCBI Taxonomy" id="7950"/>
    <lineage>
        <taxon>Eukaryota</taxon>
        <taxon>Metazoa</taxon>
        <taxon>Chordata</taxon>
        <taxon>Craniata</taxon>
        <taxon>Vertebrata</taxon>
        <taxon>Euteleostomi</taxon>
        <taxon>Actinopterygii</taxon>
        <taxon>Neopterygii</taxon>
        <taxon>Teleostei</taxon>
        <taxon>Clupei</taxon>
        <taxon>Clupeiformes</taxon>
        <taxon>Clupeoidei</taxon>
        <taxon>Clupeidae</taxon>
        <taxon>Clupea</taxon>
    </lineage>
</organism>
<evidence type="ECO:0000256" key="1">
    <source>
        <dbReference type="ARBA" id="ARBA00004477"/>
    </source>
</evidence>
<keyword evidence="8 11" id="KW-0256">Endoplasmic reticulum</keyword>
<feature type="transmembrane region" description="Helical" evidence="11">
    <location>
        <begin position="343"/>
        <end position="361"/>
    </location>
</feature>
<evidence type="ECO:0000256" key="2">
    <source>
        <dbReference type="ARBA" id="ARBA00004687"/>
    </source>
</evidence>
<comment type="pathway">
    <text evidence="2 11">Glycolipid biosynthesis; glycosylphosphatidylinositol-anchor biosynthesis.</text>
</comment>
<evidence type="ECO:0000256" key="10">
    <source>
        <dbReference type="ARBA" id="ARBA00023136"/>
    </source>
</evidence>
<sequence length="517" mass="57772">MQHMTKDVRSVLRFAVITRLLSLLLQALLNCAIPDHEADAFSPPPAENPLLLNPITEVLLGGLGRWDAQHFLFIAERGYVFEHNFAFFPLLPVVLRSVAAGLLWPLSPWLTLHGRLLLAVALVNSVLFVLSAVALYGLGCLVLRDRRLSLLSALLYCLTPANVFLMAGYSESLFAALTFGGLWLLERGATAKACLVLGLATGARANGLVNGGYLLYLPLQRALCQAKKLSRDPGDKWRSLRYAWIAIRFMATAAVGVSVISLPFGVFQYYGYKTFCEQSSTQGSVSPSLLTLAQQKGYRVPDAASPMPPWCLKPLPLLYSYIQDAYWDVGFLKYFQLKQIPNFLLALPVTTLGLLAPYVYFTSDPEYCLWLGLFNRHAKEKEEKPPSGFYSRKVFVYVVHATVLLLSGLFCMHVQVLTRFLGSSSPVIYWISAHLLVSQEPLLVEDHTAACVIEKKERIPNNISLFGMAWTRLDHNPITELLNQWGSCSFRSHCILGYFLSYWVVGLALHCNFLPWT</sequence>
<reference evidence="14" key="1">
    <citation type="submission" date="2025-08" db="UniProtKB">
        <authorList>
            <consortium name="RefSeq"/>
        </authorList>
    </citation>
    <scope>IDENTIFICATION</scope>
</reference>
<dbReference type="GO" id="GO:0000009">
    <property type="term" value="F:alpha-1,6-mannosyltransferase activity"/>
    <property type="evidence" value="ECO:0007669"/>
    <property type="project" value="InterPro"/>
</dbReference>
<feature type="transmembrane region" description="Helical" evidence="11">
    <location>
        <begin position="242"/>
        <end position="267"/>
    </location>
</feature>
<evidence type="ECO:0000313" key="13">
    <source>
        <dbReference type="Proteomes" id="UP000515152"/>
    </source>
</evidence>
<keyword evidence="10 11" id="KW-0472">Membrane</keyword>
<evidence type="ECO:0000256" key="4">
    <source>
        <dbReference type="ARBA" id="ARBA00022502"/>
    </source>
</evidence>
<keyword evidence="6 11" id="KW-0808">Transferase</keyword>
<dbReference type="UniPathway" id="UPA00196"/>
<evidence type="ECO:0000256" key="12">
    <source>
        <dbReference type="SAM" id="SignalP"/>
    </source>
</evidence>
<feature type="signal peptide" evidence="12">
    <location>
        <begin position="1"/>
        <end position="27"/>
    </location>
</feature>
<keyword evidence="5 11" id="KW-0328">Glycosyltransferase</keyword>
<feature type="transmembrane region" description="Helical" evidence="11">
    <location>
        <begin position="394"/>
        <end position="414"/>
    </location>
</feature>
<dbReference type="Pfam" id="PF04188">
    <property type="entry name" value="Mannosyl_trans2"/>
    <property type="match status" value="1"/>
</dbReference>
<dbReference type="PANTHER" id="PTHR12468">
    <property type="entry name" value="GPI MANNOSYLTRANSFERASE 2"/>
    <property type="match status" value="1"/>
</dbReference>
<dbReference type="InterPro" id="IPR007315">
    <property type="entry name" value="PIG-V/Gpi18"/>
</dbReference>
<keyword evidence="13" id="KW-1185">Reference proteome</keyword>
<evidence type="ECO:0000256" key="5">
    <source>
        <dbReference type="ARBA" id="ARBA00022676"/>
    </source>
</evidence>
<feature type="transmembrane region" description="Helical" evidence="11">
    <location>
        <begin position="116"/>
        <end position="138"/>
    </location>
</feature>
<dbReference type="KEGG" id="char:105910063"/>
<keyword evidence="9 11" id="KW-1133">Transmembrane helix</keyword>
<dbReference type="GeneID" id="105910063"/>
<comment type="caution">
    <text evidence="11">Lacks conserved residue(s) required for the propagation of feature annotation.</text>
</comment>
<dbReference type="PANTHER" id="PTHR12468:SF2">
    <property type="entry name" value="GPI MANNOSYLTRANSFERASE 2"/>
    <property type="match status" value="1"/>
</dbReference>
<keyword evidence="12" id="KW-0732">Signal</keyword>
<proteinExistence type="inferred from homology"/>
<evidence type="ECO:0000256" key="7">
    <source>
        <dbReference type="ARBA" id="ARBA00022692"/>
    </source>
</evidence>
<dbReference type="EC" id="2.4.1.-" evidence="11"/>
<evidence type="ECO:0000256" key="8">
    <source>
        <dbReference type="ARBA" id="ARBA00022824"/>
    </source>
</evidence>
<protein>
    <recommendedName>
        <fullName evidence="11">GPI mannosyltransferase 2</fullName>
        <ecNumber evidence="11">2.4.1.-</ecNumber>
    </recommendedName>
</protein>
<dbReference type="RefSeq" id="XP_012694195.1">
    <property type="nucleotide sequence ID" value="XM_012838741.2"/>
</dbReference>
<keyword evidence="7 11" id="KW-0812">Transmembrane</keyword>
<comment type="function">
    <text evidence="11">Mannosyltransferase involved in glycosylphosphatidylinositol-anchor biosynthesis.</text>
</comment>
<dbReference type="OrthoDB" id="10252502at2759"/>
<feature type="chain" id="PRO_5028129871" description="GPI mannosyltransferase 2" evidence="12">
    <location>
        <begin position="28"/>
        <end position="517"/>
    </location>
</feature>
<evidence type="ECO:0000256" key="9">
    <source>
        <dbReference type="ARBA" id="ARBA00022989"/>
    </source>
</evidence>
<feature type="transmembrane region" description="Helical" evidence="11">
    <location>
        <begin position="85"/>
        <end position="104"/>
    </location>
</feature>
<keyword evidence="4 11" id="KW-0337">GPI-anchor biosynthesis</keyword>
<evidence type="ECO:0000256" key="3">
    <source>
        <dbReference type="ARBA" id="ARBA00008698"/>
    </source>
</evidence>
<evidence type="ECO:0000313" key="14">
    <source>
        <dbReference type="RefSeq" id="XP_012694195.1"/>
    </source>
</evidence>
<dbReference type="GO" id="GO:0005789">
    <property type="term" value="C:endoplasmic reticulum membrane"/>
    <property type="evidence" value="ECO:0007669"/>
    <property type="project" value="UniProtKB-SubCell"/>
</dbReference>
<feature type="transmembrane region" description="Helical" evidence="11">
    <location>
        <begin position="495"/>
        <end position="516"/>
    </location>
</feature>
<evidence type="ECO:0000256" key="11">
    <source>
        <dbReference type="RuleBase" id="RU363112"/>
    </source>
</evidence>
<dbReference type="GO" id="GO:0006506">
    <property type="term" value="P:GPI anchor biosynthetic process"/>
    <property type="evidence" value="ECO:0007669"/>
    <property type="project" value="UniProtKB-UniPathway"/>
</dbReference>
<dbReference type="GO" id="GO:0004376">
    <property type="term" value="F:GPI mannosyltransferase activity"/>
    <property type="evidence" value="ECO:0007669"/>
    <property type="project" value="InterPro"/>
</dbReference>
<feature type="transmembrane region" description="Helical" evidence="11">
    <location>
        <begin position="150"/>
        <end position="169"/>
    </location>
</feature>
<dbReference type="GO" id="GO:0031501">
    <property type="term" value="C:mannosyltransferase complex"/>
    <property type="evidence" value="ECO:0007669"/>
    <property type="project" value="TreeGrafter"/>
</dbReference>
<accession>A0A6P3WBD3</accession>
<dbReference type="AlphaFoldDB" id="A0A6P3WBD3"/>
<name>A0A6P3WBD3_CLUHA</name>
<dbReference type="Proteomes" id="UP000515152">
    <property type="component" value="Chromosome 11"/>
</dbReference>